<evidence type="ECO:0000313" key="1">
    <source>
        <dbReference type="EMBL" id="AZI53877.1"/>
    </source>
</evidence>
<proteinExistence type="predicted"/>
<sequence>MARNKLSDLNDHLFAQMERLSDENLSPEELEQELKRSKAIEGVSKQILGNSKLVLEAAKFKVKATEAGEEFTNPKLLE</sequence>
<organism evidence="2 3">
    <name type="scientific">Epilithonimonas vandammei</name>
    <dbReference type="NCBI Taxonomy" id="2487072"/>
    <lineage>
        <taxon>Bacteria</taxon>
        <taxon>Pseudomonadati</taxon>
        <taxon>Bacteroidota</taxon>
        <taxon>Flavobacteriia</taxon>
        <taxon>Flavobacteriales</taxon>
        <taxon>Weeksellaceae</taxon>
        <taxon>Chryseobacterium group</taxon>
        <taxon>Epilithonimonas</taxon>
    </lineage>
</organism>
<reference evidence="2" key="1">
    <citation type="submission" date="2018-11" db="EMBL/GenBank/DDBJ databases">
        <title>Proposal to divide the Flavobacteriaceae and reorganize its genera based on Amino Acid Identity values calculated from whole genome sequences.</title>
        <authorList>
            <person name="Nicholson A.C."/>
            <person name="Gulvik C.A."/>
            <person name="Whitney A.M."/>
            <person name="Humrighouse B.W."/>
            <person name="Bell M."/>
            <person name="Holmes B."/>
            <person name="Steigerwalt A."/>
            <person name="Villarma A."/>
            <person name="Sheth M."/>
            <person name="Batra D."/>
            <person name="Pryor J."/>
            <person name="Bernardet J.-F."/>
            <person name="Hugo C."/>
            <person name="Kampfer P."/>
            <person name="Newman J."/>
            <person name="Mcquiston J.R."/>
        </authorList>
    </citation>
    <scope>NUCLEOTIDE SEQUENCE [LARGE SCALE GENOMIC DNA]</scope>
    <source>
        <strain evidence="2">H6466</strain>
    </source>
</reference>
<dbReference type="Proteomes" id="UP000272316">
    <property type="component" value="Chromosome"/>
</dbReference>
<accession>A0A3G8ZFV0</accession>
<reference evidence="3" key="2">
    <citation type="submission" date="2018-11" db="EMBL/GenBank/DDBJ databases">
        <title>Proposal to divide the Flavobacteriaceae and reorganize its genera based on Amino Acid Identity values calculated from whole genome sequences.</title>
        <authorList>
            <person name="Nicholson A.C."/>
            <person name="Gulvik C.A."/>
            <person name="Whitney A.M."/>
            <person name="Sheth M."/>
            <person name="Batra D."/>
            <person name="Pryor J."/>
            <person name="Bernardet J.-F."/>
            <person name="Hugo C."/>
            <person name="Kampfer P."/>
            <person name="Newman J.D."/>
            <person name="McQuiston J.R."/>
        </authorList>
    </citation>
    <scope>NUCLEOTIDE SEQUENCE [LARGE SCALE GENOMIC DNA]</scope>
    <source>
        <strain evidence="3">H6466</strain>
    </source>
</reference>
<dbReference type="KEGG" id="eva:EIB75_10770"/>
<dbReference type="KEGG" id="eva:EIB75_00785"/>
<evidence type="ECO:0000313" key="3">
    <source>
        <dbReference type="Proteomes" id="UP000272316"/>
    </source>
</evidence>
<dbReference type="EMBL" id="CP034160">
    <property type="protein sequence ID" value="AZI55705.1"/>
    <property type="molecule type" value="Genomic_DNA"/>
</dbReference>
<dbReference type="EMBL" id="CP034160">
    <property type="protein sequence ID" value="AZI53877.1"/>
    <property type="molecule type" value="Genomic_DNA"/>
</dbReference>
<dbReference type="RefSeq" id="WP_124985372.1">
    <property type="nucleotide sequence ID" value="NZ_CP034160.1"/>
</dbReference>
<gene>
    <name evidence="1" type="ORF">EIB75_00785</name>
    <name evidence="2" type="ORF">EIB75_10770</name>
</gene>
<evidence type="ECO:0008006" key="4">
    <source>
        <dbReference type="Google" id="ProtNLM"/>
    </source>
</evidence>
<protein>
    <recommendedName>
        <fullName evidence="4">Phage protein</fullName>
    </recommendedName>
</protein>
<dbReference type="AlphaFoldDB" id="A0A3G8ZFV0"/>
<evidence type="ECO:0000313" key="2">
    <source>
        <dbReference type="EMBL" id="AZI55705.1"/>
    </source>
</evidence>
<name>A0A3G8ZFV0_9FLAO</name>